<organism evidence="2 3">
    <name type="scientific">Bradyrhizobium zhengyangense</name>
    <dbReference type="NCBI Taxonomy" id="2911009"/>
    <lineage>
        <taxon>Bacteria</taxon>
        <taxon>Pseudomonadati</taxon>
        <taxon>Pseudomonadota</taxon>
        <taxon>Alphaproteobacteria</taxon>
        <taxon>Hyphomicrobiales</taxon>
        <taxon>Nitrobacteraceae</taxon>
        <taxon>Bradyrhizobium</taxon>
    </lineage>
</organism>
<dbReference type="EMBL" id="JAKLTY010000044">
    <property type="protein sequence ID" value="MCG2632563.1"/>
    <property type="molecule type" value="Genomic_DNA"/>
</dbReference>
<name>A0A9X1UF13_9BRAD</name>
<sequence>MSKIAVAIAAVTLAAGPLLSPVSARAEDGQIAAGVVGGLIGGALLGGALASRPAPPPPVYYAPEPVYVEEPACRVVRERYWDGYGWLYRRVQVCD</sequence>
<dbReference type="RefSeq" id="WP_237891979.1">
    <property type="nucleotide sequence ID" value="NZ_JAKLTY010000044.1"/>
</dbReference>
<dbReference type="Proteomes" id="UP001139054">
    <property type="component" value="Unassembled WGS sequence"/>
</dbReference>
<keyword evidence="1" id="KW-0732">Signal</keyword>
<reference evidence="2" key="1">
    <citation type="submission" date="2022-01" db="EMBL/GenBank/DDBJ databases">
        <title>Genome sequnece data of strain Bradyrhizobium sp. nov.</title>
        <authorList>
            <person name="Zhang J."/>
        </authorList>
    </citation>
    <scope>NUCLEOTIDE SEQUENCE</scope>
    <source>
        <strain evidence="2">WYCCWR 13023</strain>
    </source>
</reference>
<evidence type="ECO:0000313" key="2">
    <source>
        <dbReference type="EMBL" id="MCG2632563.1"/>
    </source>
</evidence>
<evidence type="ECO:0000313" key="3">
    <source>
        <dbReference type="Proteomes" id="UP001139054"/>
    </source>
</evidence>
<accession>A0A9X1UF13</accession>
<comment type="caution">
    <text evidence="2">The sequence shown here is derived from an EMBL/GenBank/DDBJ whole genome shotgun (WGS) entry which is preliminary data.</text>
</comment>
<evidence type="ECO:0008006" key="4">
    <source>
        <dbReference type="Google" id="ProtNLM"/>
    </source>
</evidence>
<evidence type="ECO:0000256" key="1">
    <source>
        <dbReference type="SAM" id="SignalP"/>
    </source>
</evidence>
<feature type="chain" id="PRO_5040894212" description="DUF1236 domain-containing protein" evidence="1">
    <location>
        <begin position="27"/>
        <end position="95"/>
    </location>
</feature>
<feature type="signal peptide" evidence="1">
    <location>
        <begin position="1"/>
        <end position="26"/>
    </location>
</feature>
<protein>
    <recommendedName>
        <fullName evidence="4">DUF1236 domain-containing protein</fullName>
    </recommendedName>
</protein>
<dbReference type="AlphaFoldDB" id="A0A9X1UF13"/>
<proteinExistence type="predicted"/>
<gene>
    <name evidence="2" type="ORF">L6654_38820</name>
</gene>